<dbReference type="NCBIfam" id="TIGR00843">
    <property type="entry name" value="benE"/>
    <property type="match status" value="1"/>
</dbReference>
<keyword evidence="3" id="KW-1185">Reference proteome</keyword>
<dbReference type="PANTHER" id="PTHR30199:SF0">
    <property type="entry name" value="INNER MEMBRANE PROTEIN YDCO"/>
    <property type="match status" value="1"/>
</dbReference>
<feature type="transmembrane region" description="Helical" evidence="1">
    <location>
        <begin position="173"/>
        <end position="195"/>
    </location>
</feature>
<comment type="caution">
    <text evidence="2">The sequence shown here is derived from an EMBL/GenBank/DDBJ whole genome shotgun (WGS) entry which is preliminary data.</text>
</comment>
<feature type="transmembrane region" description="Helical" evidence="1">
    <location>
        <begin position="143"/>
        <end position="161"/>
    </location>
</feature>
<accession>A0ABQ3G8U8</accession>
<feature type="transmembrane region" description="Helical" evidence="1">
    <location>
        <begin position="355"/>
        <end position="383"/>
    </location>
</feature>
<reference evidence="3" key="1">
    <citation type="journal article" date="2019" name="Int. J. Syst. Evol. Microbiol.">
        <title>The Global Catalogue of Microorganisms (GCM) 10K type strain sequencing project: providing services to taxonomists for standard genome sequencing and annotation.</title>
        <authorList>
            <consortium name="The Broad Institute Genomics Platform"/>
            <consortium name="The Broad Institute Genome Sequencing Center for Infectious Disease"/>
            <person name="Wu L."/>
            <person name="Ma J."/>
        </authorList>
    </citation>
    <scope>NUCLEOTIDE SEQUENCE [LARGE SCALE GENOMIC DNA]</scope>
    <source>
        <strain evidence="3">KCTC 23314</strain>
    </source>
</reference>
<feature type="transmembrane region" description="Helical" evidence="1">
    <location>
        <begin position="248"/>
        <end position="272"/>
    </location>
</feature>
<feature type="transmembrane region" description="Helical" evidence="1">
    <location>
        <begin position="12"/>
        <end position="35"/>
    </location>
</feature>
<feature type="transmembrane region" description="Helical" evidence="1">
    <location>
        <begin position="95"/>
        <end position="114"/>
    </location>
</feature>
<proteinExistence type="predicted"/>
<keyword evidence="1" id="KW-0812">Transmembrane</keyword>
<evidence type="ECO:0000313" key="2">
    <source>
        <dbReference type="EMBL" id="GHC97746.1"/>
    </source>
</evidence>
<sequence>MRFLKDLSLPAFTAGFVAVLVGFTSSVAIVFQAALAFGATPELISSWMWALGLGMGLCTALPSLRWRMPVMVAWSTPGAAVLAVAGAGYGMDEAVGAFMLSALAITVAGTTGWFERVMNRIPVAIASALLAGVLARFGLDAFIAARTALGLVLLMLLVYLLGRRLLPRYAVPLTLLAAIAYCGLRGELAWAGVHVGLAVPQFTMPRFSWQAAVSLAVPLFVVTMASQNLPGVAAIRAAGYGRMPISRLLSITGIATLVLAPFGAFALNLSAITAAICMGREAHEDPDKRYTAAVSCGLIYVLIGIFGATVTGLLTAFPSELVAAIAGLALLGTIANGLATALADERHREPALITFLVTLSGVAIAGIGSAFWGVVAGALALFVQQYGASRKIPS</sequence>
<dbReference type="PANTHER" id="PTHR30199">
    <property type="entry name" value="MFS FAMILY TRANSPORTER, PREDICTED SUBSTRATE BENZOATE"/>
    <property type="match status" value="1"/>
</dbReference>
<evidence type="ECO:0000256" key="1">
    <source>
        <dbReference type="SAM" id="Phobius"/>
    </source>
</evidence>
<dbReference type="InterPro" id="IPR004711">
    <property type="entry name" value="Benzoate_Transporter"/>
</dbReference>
<protein>
    <submittedName>
        <fullName evidence="2">Benzoate transporter</fullName>
    </submittedName>
</protein>
<gene>
    <name evidence="2" type="primary">benE</name>
    <name evidence="2" type="ORF">GCM10007320_52850</name>
</gene>
<keyword evidence="1" id="KW-0472">Membrane</keyword>
<feature type="transmembrane region" description="Helical" evidence="1">
    <location>
        <begin position="292"/>
        <end position="314"/>
    </location>
</feature>
<name>A0ABQ3G8U8_9BURK</name>
<keyword evidence="1" id="KW-1133">Transmembrane helix</keyword>
<organism evidence="2 3">
    <name type="scientific">Pseudorhodoferax aquiterrae</name>
    <dbReference type="NCBI Taxonomy" id="747304"/>
    <lineage>
        <taxon>Bacteria</taxon>
        <taxon>Pseudomonadati</taxon>
        <taxon>Pseudomonadota</taxon>
        <taxon>Betaproteobacteria</taxon>
        <taxon>Burkholderiales</taxon>
        <taxon>Comamonadaceae</taxon>
    </lineage>
</organism>
<feature type="transmembrane region" description="Helical" evidence="1">
    <location>
        <begin position="321"/>
        <end position="343"/>
    </location>
</feature>
<dbReference type="RefSeq" id="WP_189689866.1">
    <property type="nucleotide sequence ID" value="NZ_BMYK01000024.1"/>
</dbReference>
<feature type="transmembrane region" description="Helical" evidence="1">
    <location>
        <begin position="71"/>
        <end position="89"/>
    </location>
</feature>
<dbReference type="EMBL" id="BMYK01000024">
    <property type="protein sequence ID" value="GHC97746.1"/>
    <property type="molecule type" value="Genomic_DNA"/>
</dbReference>
<dbReference type="Pfam" id="PF03594">
    <property type="entry name" value="BenE"/>
    <property type="match status" value="1"/>
</dbReference>
<evidence type="ECO:0000313" key="3">
    <source>
        <dbReference type="Proteomes" id="UP000626210"/>
    </source>
</evidence>
<dbReference type="Proteomes" id="UP000626210">
    <property type="component" value="Unassembled WGS sequence"/>
</dbReference>
<feature type="transmembrane region" description="Helical" evidence="1">
    <location>
        <begin position="47"/>
        <end position="64"/>
    </location>
</feature>
<feature type="transmembrane region" description="Helical" evidence="1">
    <location>
        <begin position="121"/>
        <end position="137"/>
    </location>
</feature>
<feature type="transmembrane region" description="Helical" evidence="1">
    <location>
        <begin position="207"/>
        <end position="227"/>
    </location>
</feature>